<dbReference type="InterPro" id="IPR025877">
    <property type="entry name" value="MobA-like_NTP_Trfase"/>
</dbReference>
<dbReference type="Proteomes" id="UP000199008">
    <property type="component" value="Unassembled WGS sequence"/>
</dbReference>
<dbReference type="EMBL" id="FNFY01000006">
    <property type="protein sequence ID" value="SDK65796.1"/>
    <property type="molecule type" value="Genomic_DNA"/>
</dbReference>
<keyword evidence="6 8" id="KW-0342">GTP-binding</keyword>
<dbReference type="SUPFAM" id="SSF53448">
    <property type="entry name" value="Nucleotide-diphospho-sugar transferases"/>
    <property type="match status" value="1"/>
</dbReference>
<dbReference type="AlphaFoldDB" id="A0A1G9DPL9"/>
<dbReference type="RefSeq" id="WP_092985468.1">
    <property type="nucleotide sequence ID" value="NZ_FNFY01000006.1"/>
</dbReference>
<evidence type="ECO:0000256" key="7">
    <source>
        <dbReference type="ARBA" id="ARBA00023150"/>
    </source>
</evidence>
<evidence type="ECO:0000256" key="4">
    <source>
        <dbReference type="ARBA" id="ARBA00022741"/>
    </source>
</evidence>
<comment type="similarity">
    <text evidence="8">Belongs to the MobA family.</text>
</comment>
<sequence length="190" mass="21300">MKTIGVVLAGGKSTRFGEQKSLYELGGKKMYQHVYDVLSDTGVCDEIVINTNETLAPYFDYKTVIDDEDYPDYGPLGGLYAAAKAYPGDRLLVVSCDTPFITAEWLKKLHDSALANPNTFIVSTEDDKMHPTISVFQGTDLKDELKGQLKTERLSFKAFFNNRSVKMLDVSDTEVSPEVFRNINYKSDIE</sequence>
<evidence type="ECO:0000313" key="11">
    <source>
        <dbReference type="Proteomes" id="UP000199008"/>
    </source>
</evidence>
<keyword evidence="11" id="KW-1185">Reference proteome</keyword>
<evidence type="ECO:0000256" key="8">
    <source>
        <dbReference type="HAMAP-Rule" id="MF_00316"/>
    </source>
</evidence>
<feature type="binding site" evidence="8">
    <location>
        <position position="97"/>
    </location>
    <ligand>
        <name>Mg(2+)</name>
        <dbReference type="ChEBI" id="CHEBI:18420"/>
    </ligand>
</feature>
<evidence type="ECO:0000259" key="9">
    <source>
        <dbReference type="Pfam" id="PF12804"/>
    </source>
</evidence>
<dbReference type="STRING" id="576118.SAMN05216216_10692"/>
<evidence type="ECO:0000256" key="1">
    <source>
        <dbReference type="ARBA" id="ARBA00022490"/>
    </source>
</evidence>
<dbReference type="GO" id="GO:0006777">
    <property type="term" value="P:Mo-molybdopterin cofactor biosynthetic process"/>
    <property type="evidence" value="ECO:0007669"/>
    <property type="project" value="UniProtKB-KW"/>
</dbReference>
<comment type="catalytic activity">
    <reaction evidence="8">
        <text>Mo-molybdopterin + GTP + H(+) = Mo-molybdopterin guanine dinucleotide + diphosphate</text>
        <dbReference type="Rhea" id="RHEA:34243"/>
        <dbReference type="ChEBI" id="CHEBI:15378"/>
        <dbReference type="ChEBI" id="CHEBI:33019"/>
        <dbReference type="ChEBI" id="CHEBI:37565"/>
        <dbReference type="ChEBI" id="CHEBI:71302"/>
        <dbReference type="ChEBI" id="CHEBI:71310"/>
        <dbReference type="EC" id="2.7.7.77"/>
    </reaction>
</comment>
<evidence type="ECO:0000256" key="2">
    <source>
        <dbReference type="ARBA" id="ARBA00022679"/>
    </source>
</evidence>
<dbReference type="EC" id="2.7.7.77" evidence="8"/>
<dbReference type="PANTHER" id="PTHR19136">
    <property type="entry name" value="MOLYBDENUM COFACTOR GUANYLYLTRANSFERASE"/>
    <property type="match status" value="1"/>
</dbReference>
<keyword evidence="2 8" id="KW-0808">Transferase</keyword>
<keyword evidence="5 8" id="KW-0460">Magnesium</keyword>
<proteinExistence type="inferred from homology"/>
<keyword evidence="3 8" id="KW-0479">Metal-binding</keyword>
<gene>
    <name evidence="8" type="primary">mobA</name>
    <name evidence="10" type="ORF">SAMN05216216_10692</name>
</gene>
<feature type="binding site" evidence="8">
    <location>
        <position position="20"/>
    </location>
    <ligand>
        <name>GTP</name>
        <dbReference type="ChEBI" id="CHEBI:37565"/>
    </ligand>
</feature>
<dbReference type="OrthoDB" id="9788394at2"/>
<keyword evidence="4 8" id="KW-0547">Nucleotide-binding</keyword>
<reference evidence="11" key="1">
    <citation type="submission" date="2016-10" db="EMBL/GenBank/DDBJ databases">
        <authorList>
            <person name="Varghese N."/>
            <person name="Submissions S."/>
        </authorList>
    </citation>
    <scope>NUCLEOTIDE SEQUENCE [LARGE SCALE GENOMIC DNA]</scope>
    <source>
        <strain evidence="11">CGMCC 1.8895</strain>
    </source>
</reference>
<dbReference type="CDD" id="cd02503">
    <property type="entry name" value="MobA"/>
    <property type="match status" value="1"/>
</dbReference>
<comment type="cofactor">
    <cofactor evidence="8">
        <name>Mg(2+)</name>
        <dbReference type="ChEBI" id="CHEBI:18420"/>
    </cofactor>
</comment>
<dbReference type="PANTHER" id="PTHR19136:SF81">
    <property type="entry name" value="MOLYBDENUM COFACTOR GUANYLYLTRANSFERASE"/>
    <property type="match status" value="1"/>
</dbReference>
<evidence type="ECO:0000256" key="6">
    <source>
        <dbReference type="ARBA" id="ARBA00023134"/>
    </source>
</evidence>
<dbReference type="GO" id="GO:0061603">
    <property type="term" value="F:molybdenum cofactor guanylyltransferase activity"/>
    <property type="evidence" value="ECO:0007669"/>
    <property type="project" value="UniProtKB-EC"/>
</dbReference>
<dbReference type="Gene3D" id="3.90.550.10">
    <property type="entry name" value="Spore Coat Polysaccharide Biosynthesis Protein SpsA, Chain A"/>
    <property type="match status" value="1"/>
</dbReference>
<dbReference type="GO" id="GO:0005525">
    <property type="term" value="F:GTP binding"/>
    <property type="evidence" value="ECO:0007669"/>
    <property type="project" value="UniProtKB-UniRule"/>
</dbReference>
<dbReference type="HAMAP" id="MF_00316">
    <property type="entry name" value="MobA"/>
    <property type="match status" value="1"/>
</dbReference>
<comment type="subcellular location">
    <subcellularLocation>
        <location evidence="8">Cytoplasm</location>
    </subcellularLocation>
</comment>
<dbReference type="InterPro" id="IPR029044">
    <property type="entry name" value="Nucleotide-diphossugar_trans"/>
</dbReference>
<evidence type="ECO:0000313" key="10">
    <source>
        <dbReference type="EMBL" id="SDK65796.1"/>
    </source>
</evidence>
<keyword evidence="7 8" id="KW-0501">Molybdenum cofactor biosynthesis</keyword>
<feature type="binding site" evidence="8">
    <location>
        <position position="97"/>
    </location>
    <ligand>
        <name>GTP</name>
        <dbReference type="ChEBI" id="CHEBI:37565"/>
    </ligand>
</feature>
<dbReference type="GO" id="GO:0005737">
    <property type="term" value="C:cytoplasm"/>
    <property type="evidence" value="ECO:0007669"/>
    <property type="project" value="UniProtKB-SubCell"/>
</dbReference>
<name>A0A1G9DPL9_9BACL</name>
<accession>A0A1G9DPL9</accession>
<comment type="domain">
    <text evidence="8">The N-terminal domain determines nucleotide recognition and specific binding, while the C-terminal domain determines the specific binding to the target protein.</text>
</comment>
<feature type="binding site" evidence="8">
    <location>
        <begin position="8"/>
        <end position="10"/>
    </location>
    <ligand>
        <name>GTP</name>
        <dbReference type="ChEBI" id="CHEBI:37565"/>
    </ligand>
</feature>
<dbReference type="InterPro" id="IPR013482">
    <property type="entry name" value="Molybde_CF_guanTrfase"/>
</dbReference>
<protein>
    <recommendedName>
        <fullName evidence="8">Probable molybdenum cofactor guanylyltransferase</fullName>
        <shortName evidence="8">MoCo guanylyltransferase</shortName>
        <ecNumber evidence="8">2.7.7.77</ecNumber>
    </recommendedName>
    <alternativeName>
        <fullName evidence="8">GTP:molybdopterin guanylyltransferase</fullName>
    </alternativeName>
    <alternativeName>
        <fullName evidence="8">Mo-MPT guanylyltransferase</fullName>
    </alternativeName>
    <alternativeName>
        <fullName evidence="8">Molybdopterin guanylyltransferase</fullName>
    </alternativeName>
    <alternativeName>
        <fullName evidence="8">Molybdopterin-guanine dinucleotide synthase</fullName>
        <shortName evidence="8">MGD synthase</shortName>
    </alternativeName>
</protein>
<keyword evidence="1 8" id="KW-0963">Cytoplasm</keyword>
<feature type="binding site" evidence="8">
    <location>
        <position position="66"/>
    </location>
    <ligand>
        <name>GTP</name>
        <dbReference type="ChEBI" id="CHEBI:37565"/>
    </ligand>
</feature>
<feature type="domain" description="MobA-like NTP transferase" evidence="9">
    <location>
        <begin position="5"/>
        <end position="149"/>
    </location>
</feature>
<dbReference type="Pfam" id="PF12804">
    <property type="entry name" value="NTP_transf_3"/>
    <property type="match status" value="1"/>
</dbReference>
<comment type="function">
    <text evidence="8">Transfers a GMP moiety from GTP to Mo-molybdopterin (Mo-MPT) cofactor (Moco or molybdenum cofactor) to form Mo-molybdopterin guanine dinucleotide (Mo-MGD) cofactor.</text>
</comment>
<dbReference type="GO" id="GO:0046872">
    <property type="term" value="F:metal ion binding"/>
    <property type="evidence" value="ECO:0007669"/>
    <property type="project" value="UniProtKB-KW"/>
</dbReference>
<organism evidence="10 11">
    <name type="scientific">Lacicoccus qingdaonensis</name>
    <dbReference type="NCBI Taxonomy" id="576118"/>
    <lineage>
        <taxon>Bacteria</taxon>
        <taxon>Bacillati</taxon>
        <taxon>Bacillota</taxon>
        <taxon>Bacilli</taxon>
        <taxon>Bacillales</taxon>
        <taxon>Salinicoccaceae</taxon>
        <taxon>Lacicoccus</taxon>
    </lineage>
</organism>
<evidence type="ECO:0000256" key="3">
    <source>
        <dbReference type="ARBA" id="ARBA00022723"/>
    </source>
</evidence>
<evidence type="ECO:0000256" key="5">
    <source>
        <dbReference type="ARBA" id="ARBA00022842"/>
    </source>
</evidence>
<feature type="binding site" evidence="8">
    <location>
        <position position="50"/>
    </location>
    <ligand>
        <name>GTP</name>
        <dbReference type="ChEBI" id="CHEBI:37565"/>
    </ligand>
</feature>